<proteinExistence type="predicted"/>
<gene>
    <name evidence="2" type="ORF">GL50803_008078</name>
</gene>
<feature type="region of interest" description="Disordered" evidence="1">
    <location>
        <begin position="1"/>
        <end position="23"/>
    </location>
</feature>
<dbReference type="AlphaFoldDB" id="A0A644F8Z9"/>
<organism evidence="2 3">
    <name type="scientific">Giardia intestinalis (strain ATCC 50803 / WB clone C6)</name>
    <name type="common">Giardia lamblia</name>
    <dbReference type="NCBI Taxonomy" id="184922"/>
    <lineage>
        <taxon>Eukaryota</taxon>
        <taxon>Metamonada</taxon>
        <taxon>Diplomonadida</taxon>
        <taxon>Hexamitidae</taxon>
        <taxon>Giardiinae</taxon>
        <taxon>Giardia</taxon>
    </lineage>
</organism>
<keyword evidence="3" id="KW-1185">Reference proteome</keyword>
<comment type="caution">
    <text evidence="2">The sequence shown here is derived from an EMBL/GenBank/DDBJ whole genome shotgun (WGS) entry which is preliminary data.</text>
</comment>
<evidence type="ECO:0000313" key="2">
    <source>
        <dbReference type="EMBL" id="KAE8305119.1"/>
    </source>
</evidence>
<dbReference type="Proteomes" id="UP000001548">
    <property type="component" value="Unassembled WGS sequence"/>
</dbReference>
<dbReference type="InParanoid" id="A0A644F8Z9"/>
<feature type="compositionally biased region" description="Basic residues" evidence="1">
    <location>
        <begin position="177"/>
        <end position="187"/>
    </location>
</feature>
<protein>
    <submittedName>
        <fullName evidence="2">Uncharacterized protein</fullName>
    </submittedName>
</protein>
<feature type="region of interest" description="Disordered" evidence="1">
    <location>
        <begin position="159"/>
        <end position="187"/>
    </location>
</feature>
<accession>A0A644F8Z9</accession>
<evidence type="ECO:0000256" key="1">
    <source>
        <dbReference type="SAM" id="MobiDB-lite"/>
    </source>
</evidence>
<evidence type="ECO:0000313" key="3">
    <source>
        <dbReference type="Proteomes" id="UP000001548"/>
    </source>
</evidence>
<name>A0A644F8Z9_GIAIC</name>
<sequence>MDDLQNSYTKSPPSANRSIRRQPNASLHLSSAPMTMSLKHEIRLPVLTRAYTIRLQEEAMRRIKNGFVSLQKLRREPPYRNTKQQLASSGAISISDIVTSLTQDLLDEFITRVCSEVTISMDRLLVEMGIKNGPPHLSGAIPLTETLTTSMLNSTATLSGPGLSLHQGPSRITQKAYPHHKVPARSK</sequence>
<dbReference type="EMBL" id="AACB03000001">
    <property type="protein sequence ID" value="KAE8305119.1"/>
    <property type="molecule type" value="Genomic_DNA"/>
</dbReference>
<reference evidence="2 3" key="1">
    <citation type="journal article" date="2007" name="Science">
        <title>Genomic minimalism in the early diverging intestinal parasite Giardia lamblia.</title>
        <authorList>
            <person name="Morrison H.G."/>
            <person name="McArthur A.G."/>
            <person name="Gillin F.D."/>
            <person name="Aley S.B."/>
            <person name="Adam R.D."/>
            <person name="Olsen G.J."/>
            <person name="Best A.A."/>
            <person name="Cande W.Z."/>
            <person name="Chen F."/>
            <person name="Cipriano M.J."/>
            <person name="Davids B.J."/>
            <person name="Dawson S.C."/>
            <person name="Elmendorf H.G."/>
            <person name="Hehl A.B."/>
            <person name="Holder M.E."/>
            <person name="Huse S.M."/>
            <person name="Kim U.U."/>
            <person name="Lasek-Nesselquist E."/>
            <person name="Manning G."/>
            <person name="Nigam A."/>
            <person name="Nixon J.E."/>
            <person name="Palm D."/>
            <person name="Passamaneck N.E."/>
            <person name="Prabhu A."/>
            <person name="Reich C.I."/>
            <person name="Reiner D.S."/>
            <person name="Samuelson J."/>
            <person name="Svard S.G."/>
            <person name="Sogin M.L."/>
        </authorList>
    </citation>
    <scope>NUCLEOTIDE SEQUENCE [LARGE SCALE GENOMIC DNA]</scope>
    <source>
        <strain evidence="2 3">WB C6</strain>
    </source>
</reference>